<dbReference type="RefSeq" id="WP_394511154.1">
    <property type="nucleotide sequence ID" value="NZ_JBIGHX010000003.1"/>
</dbReference>
<dbReference type="PANTHER" id="PTHR37812:SF1">
    <property type="entry name" value="MU-LIKE PROPHAGE FLUMU PROTEIN C"/>
    <property type="match status" value="1"/>
</dbReference>
<dbReference type="InterPro" id="IPR014875">
    <property type="entry name" value="Mor_transcription_activator"/>
</dbReference>
<dbReference type="InterPro" id="IPR052411">
    <property type="entry name" value="c-mor_Regulatory_Protein"/>
</dbReference>
<dbReference type="Pfam" id="PF08765">
    <property type="entry name" value="Mor"/>
    <property type="match status" value="1"/>
</dbReference>
<comment type="caution">
    <text evidence="2">The sequence shown here is derived from an EMBL/GenBank/DDBJ whole genome shotgun (WGS) entry which is preliminary data.</text>
</comment>
<accession>A0ABW7GK06</accession>
<dbReference type="Gene3D" id="1.10.10.60">
    <property type="entry name" value="Homeodomain-like"/>
    <property type="match status" value="1"/>
</dbReference>
<dbReference type="SUPFAM" id="SSF46689">
    <property type="entry name" value="Homeodomain-like"/>
    <property type="match status" value="1"/>
</dbReference>
<dbReference type="Proteomes" id="UP001606302">
    <property type="component" value="Unassembled WGS sequence"/>
</dbReference>
<sequence>MSTHSLDFGGLLPPHPDSLAEDPDYPLVLRELAELVQGELIKVDVPAERAAAIAETAAEHVRERFGGQPVYWPKGHTMRAKRRRAAMWADFTGNNHIELAQKYGMCVQQVYKALAAARIEFLGKAQGDLFNAQG</sequence>
<dbReference type="PANTHER" id="PTHR37812">
    <property type="entry name" value="MU-LIKE PROPHAGE FLUMU PROTEIN C"/>
    <property type="match status" value="1"/>
</dbReference>
<evidence type="ECO:0000259" key="1">
    <source>
        <dbReference type="Pfam" id="PF08765"/>
    </source>
</evidence>
<protein>
    <submittedName>
        <fullName evidence="2">Mor transcription activator family protein</fullName>
    </submittedName>
</protein>
<name>A0ABW7GK06_9BURK</name>
<feature type="domain" description="Mor transcription activator" evidence="1">
    <location>
        <begin position="26"/>
        <end position="129"/>
    </location>
</feature>
<evidence type="ECO:0000313" key="2">
    <source>
        <dbReference type="EMBL" id="MFG6462291.1"/>
    </source>
</evidence>
<dbReference type="EMBL" id="JBIGHX010000003">
    <property type="protein sequence ID" value="MFG6462291.1"/>
    <property type="molecule type" value="Genomic_DNA"/>
</dbReference>
<dbReference type="InterPro" id="IPR009057">
    <property type="entry name" value="Homeodomain-like_sf"/>
</dbReference>
<proteinExistence type="predicted"/>
<reference evidence="2 3" key="1">
    <citation type="submission" date="2024-08" db="EMBL/GenBank/DDBJ databases">
        <authorList>
            <person name="Lu H."/>
        </authorList>
    </citation>
    <scope>NUCLEOTIDE SEQUENCE [LARGE SCALE GENOMIC DNA]</scope>
    <source>
        <strain evidence="2 3">DXS20W</strain>
    </source>
</reference>
<keyword evidence="3" id="KW-1185">Reference proteome</keyword>
<organism evidence="2 3">
    <name type="scientific">Pelomonas lactea</name>
    <dbReference type="NCBI Taxonomy" id="3299030"/>
    <lineage>
        <taxon>Bacteria</taxon>
        <taxon>Pseudomonadati</taxon>
        <taxon>Pseudomonadota</taxon>
        <taxon>Betaproteobacteria</taxon>
        <taxon>Burkholderiales</taxon>
        <taxon>Sphaerotilaceae</taxon>
        <taxon>Roseateles</taxon>
    </lineage>
</organism>
<gene>
    <name evidence="2" type="ORF">ACG04Q_11985</name>
</gene>
<evidence type="ECO:0000313" key="3">
    <source>
        <dbReference type="Proteomes" id="UP001606302"/>
    </source>
</evidence>